<keyword evidence="5" id="KW-0175">Coiled coil</keyword>
<dbReference type="Proteomes" id="UP001478817">
    <property type="component" value="Unassembled WGS sequence"/>
</dbReference>
<evidence type="ECO:0000313" key="9">
    <source>
        <dbReference type="Proteomes" id="UP001478817"/>
    </source>
</evidence>
<dbReference type="InterPro" id="IPR042177">
    <property type="entry name" value="Cell/Rod_1"/>
</dbReference>
<name>A0ABV1IDK3_9ACTN</name>
<dbReference type="NCBIfam" id="TIGR00219">
    <property type="entry name" value="mreC"/>
    <property type="match status" value="1"/>
</dbReference>
<dbReference type="PANTHER" id="PTHR34138">
    <property type="entry name" value="CELL SHAPE-DETERMINING PROTEIN MREC"/>
    <property type="match status" value="1"/>
</dbReference>
<feature type="domain" description="Rod shape-determining protein MreC beta-barrel core" evidence="7">
    <location>
        <begin position="136"/>
        <end position="281"/>
    </location>
</feature>
<evidence type="ECO:0000256" key="4">
    <source>
        <dbReference type="ARBA" id="ARBA00032089"/>
    </source>
</evidence>
<reference evidence="8 9" key="1">
    <citation type="submission" date="2024-04" db="EMBL/GenBank/DDBJ databases">
        <title>Human intestinal bacterial collection.</title>
        <authorList>
            <person name="Pauvert C."/>
            <person name="Hitch T.C.A."/>
            <person name="Clavel T."/>
        </authorList>
    </citation>
    <scope>NUCLEOTIDE SEQUENCE [LARGE SCALE GENOMIC DNA]</scope>
    <source>
        <strain evidence="8 9">CLA-AA-H197</strain>
    </source>
</reference>
<keyword evidence="3" id="KW-0133">Cell shape</keyword>
<feature type="region of interest" description="Disordered" evidence="6">
    <location>
        <begin position="290"/>
        <end position="334"/>
    </location>
</feature>
<feature type="compositionally biased region" description="Low complexity" evidence="6">
    <location>
        <begin position="303"/>
        <end position="334"/>
    </location>
</feature>
<comment type="caution">
    <text evidence="8">The sequence shown here is derived from an EMBL/GenBank/DDBJ whole genome shotgun (WGS) entry which is preliminary data.</text>
</comment>
<evidence type="ECO:0000256" key="1">
    <source>
        <dbReference type="ARBA" id="ARBA00009369"/>
    </source>
</evidence>
<dbReference type="Gene3D" id="2.40.10.340">
    <property type="entry name" value="Rod shape-determining protein MreC, domain 1"/>
    <property type="match status" value="1"/>
</dbReference>
<accession>A0ABV1IDK3</accession>
<protein>
    <recommendedName>
        <fullName evidence="2">Cell shape-determining protein MreC</fullName>
    </recommendedName>
    <alternativeName>
        <fullName evidence="4">Cell shape protein MreC</fullName>
    </alternativeName>
</protein>
<gene>
    <name evidence="8" type="primary">mreC</name>
    <name evidence="8" type="ORF">AAAT05_01280</name>
</gene>
<dbReference type="RefSeq" id="WP_349181330.1">
    <property type="nucleotide sequence ID" value="NZ_JBBNGS010000002.1"/>
</dbReference>
<evidence type="ECO:0000256" key="6">
    <source>
        <dbReference type="SAM" id="MobiDB-lite"/>
    </source>
</evidence>
<dbReference type="PANTHER" id="PTHR34138:SF1">
    <property type="entry name" value="CELL SHAPE-DETERMINING PROTEIN MREC"/>
    <property type="match status" value="1"/>
</dbReference>
<dbReference type="EMBL" id="JBBNGS010000002">
    <property type="protein sequence ID" value="MEQ2636987.1"/>
    <property type="molecule type" value="Genomic_DNA"/>
</dbReference>
<evidence type="ECO:0000256" key="3">
    <source>
        <dbReference type="ARBA" id="ARBA00022960"/>
    </source>
</evidence>
<comment type="similarity">
    <text evidence="1">Belongs to the MreC family.</text>
</comment>
<evidence type="ECO:0000256" key="2">
    <source>
        <dbReference type="ARBA" id="ARBA00013855"/>
    </source>
</evidence>
<sequence length="334" mass="33872">MALSAPGQRGPSLGNNSNGGGTRQLAACVVVSLVLITVSSRMGQTGPLEAVRGAFMTVTTPVRYLGATVSAPFQGLGNIFANLTADQATLSDLKAENERLQARNAELEESEQTATRLQQLLDIKDTYNLQSTAARIISGSADSWSSTVTIDKGTADGLSVGMPVSASNGVIGQIVECGATSSTVRLLTDESSSISAMVQSNRAQGMVVGSASGQVSLTLIRSNQTVNVGDVVVTSGLGGVFPKGLPIGKVTSVQNNPGSLYLDVVVEPFAHTESFEEVLVITSLTQEQQATAQDISEADAQEGGSSASTDAAAGDGSAAGDASGSPDGSTNSNG</sequence>
<evidence type="ECO:0000256" key="5">
    <source>
        <dbReference type="SAM" id="Coils"/>
    </source>
</evidence>
<feature type="coiled-coil region" evidence="5">
    <location>
        <begin position="83"/>
        <end position="120"/>
    </location>
</feature>
<dbReference type="InterPro" id="IPR042175">
    <property type="entry name" value="Cell/Rod_MreC_2"/>
</dbReference>
<evidence type="ECO:0000259" key="7">
    <source>
        <dbReference type="Pfam" id="PF04085"/>
    </source>
</evidence>
<proteinExistence type="inferred from homology"/>
<dbReference type="Pfam" id="PF04085">
    <property type="entry name" value="MreC"/>
    <property type="match status" value="1"/>
</dbReference>
<dbReference type="InterPro" id="IPR055342">
    <property type="entry name" value="MreC_beta-barrel_core"/>
</dbReference>
<evidence type="ECO:0000313" key="8">
    <source>
        <dbReference type="EMBL" id="MEQ2636987.1"/>
    </source>
</evidence>
<dbReference type="Gene3D" id="2.40.10.350">
    <property type="entry name" value="Rod shape-determining protein MreC, domain 2"/>
    <property type="match status" value="1"/>
</dbReference>
<organism evidence="8 9">
    <name type="scientific">Paratractidigestivibacter faecalis</name>
    <dbReference type="NCBI Taxonomy" id="2292441"/>
    <lineage>
        <taxon>Bacteria</taxon>
        <taxon>Bacillati</taxon>
        <taxon>Actinomycetota</taxon>
        <taxon>Coriobacteriia</taxon>
        <taxon>Coriobacteriales</taxon>
        <taxon>Atopobiaceae</taxon>
        <taxon>Paratractidigestivibacter</taxon>
    </lineage>
</organism>
<dbReference type="InterPro" id="IPR007221">
    <property type="entry name" value="MreC"/>
</dbReference>
<keyword evidence="9" id="KW-1185">Reference proteome</keyword>